<evidence type="ECO:0000313" key="3">
    <source>
        <dbReference type="EMBL" id="MDP9823361.1"/>
    </source>
</evidence>
<evidence type="ECO:0000313" key="4">
    <source>
        <dbReference type="Proteomes" id="UP001240447"/>
    </source>
</evidence>
<keyword evidence="4" id="KW-1185">Reference proteome</keyword>
<dbReference type="PANTHER" id="PTHR39159:SF1">
    <property type="entry name" value="UPF0374 PROTEIN YGAC"/>
    <property type="match status" value="1"/>
</dbReference>
<proteinExistence type="predicted"/>
<evidence type="ECO:0000256" key="1">
    <source>
        <dbReference type="ARBA" id="ARBA00022801"/>
    </source>
</evidence>
<organism evidence="3 4">
    <name type="scientific">Nocardioides massiliensis</name>
    <dbReference type="NCBI Taxonomy" id="1325935"/>
    <lineage>
        <taxon>Bacteria</taxon>
        <taxon>Bacillati</taxon>
        <taxon>Actinomycetota</taxon>
        <taxon>Actinomycetes</taxon>
        <taxon>Propionibacteriales</taxon>
        <taxon>Nocardioidaceae</taxon>
        <taxon>Nocardioides</taxon>
    </lineage>
</organism>
<dbReference type="InterPro" id="IPR035930">
    <property type="entry name" value="FomD-like_sf"/>
</dbReference>
<name>A0ABT9NSG0_9ACTN</name>
<gene>
    <name evidence="3" type="ORF">J2S59_003170</name>
</gene>
<sequence>MSRPAPRTVHIAFTKWGDRPHWEYDALALGHDAHGAWFAVPTGTLITRPGARIVTRQDQVILAPYDAGFVATFYAHGPSDPEPPCAVYVDITTPPEVDGDAVRAIDLDLDVIRGLHGRTWVDDEDEFAAHRAAYGYPEEVVAAALADCAAVMAALEDGEAPFDGATAGDWLARSRR</sequence>
<feature type="domain" description="DUF402" evidence="2">
    <location>
        <begin position="41"/>
        <end position="159"/>
    </location>
</feature>
<reference evidence="3 4" key="1">
    <citation type="submission" date="2023-07" db="EMBL/GenBank/DDBJ databases">
        <title>Sequencing the genomes of 1000 actinobacteria strains.</title>
        <authorList>
            <person name="Klenk H.-P."/>
        </authorList>
    </citation>
    <scope>NUCLEOTIDE SEQUENCE [LARGE SCALE GENOMIC DNA]</scope>
    <source>
        <strain evidence="3 4">GD13</strain>
    </source>
</reference>
<evidence type="ECO:0000259" key="2">
    <source>
        <dbReference type="Pfam" id="PF04167"/>
    </source>
</evidence>
<accession>A0ABT9NSG0</accession>
<dbReference type="InterPro" id="IPR007295">
    <property type="entry name" value="DUF402"/>
</dbReference>
<comment type="caution">
    <text evidence="3">The sequence shown here is derived from an EMBL/GenBank/DDBJ whole genome shotgun (WGS) entry which is preliminary data.</text>
</comment>
<dbReference type="Proteomes" id="UP001240447">
    <property type="component" value="Unassembled WGS sequence"/>
</dbReference>
<dbReference type="SUPFAM" id="SSF159234">
    <property type="entry name" value="FomD-like"/>
    <property type="match status" value="1"/>
</dbReference>
<dbReference type="Pfam" id="PF04167">
    <property type="entry name" value="DUF402"/>
    <property type="match status" value="1"/>
</dbReference>
<dbReference type="InterPro" id="IPR050212">
    <property type="entry name" value="Ntdp-like"/>
</dbReference>
<dbReference type="PANTHER" id="PTHR39159">
    <property type="match status" value="1"/>
</dbReference>
<dbReference type="Gene3D" id="2.40.380.10">
    <property type="entry name" value="FomD-like"/>
    <property type="match status" value="1"/>
</dbReference>
<dbReference type="RefSeq" id="WP_246360423.1">
    <property type="nucleotide sequence ID" value="NZ_CCXJ01000486.1"/>
</dbReference>
<dbReference type="EMBL" id="JAUSQM010000001">
    <property type="protein sequence ID" value="MDP9823361.1"/>
    <property type="molecule type" value="Genomic_DNA"/>
</dbReference>
<keyword evidence="1" id="KW-0378">Hydrolase</keyword>
<protein>
    <recommendedName>
        <fullName evidence="2">DUF402 domain-containing protein</fullName>
    </recommendedName>
</protein>